<dbReference type="GO" id="GO:0046983">
    <property type="term" value="F:protein dimerization activity"/>
    <property type="evidence" value="ECO:0007669"/>
    <property type="project" value="InterPro"/>
</dbReference>
<dbReference type="SUPFAM" id="SSF55347">
    <property type="entry name" value="Glyceraldehyde-3-phosphate dehydrogenase-like, C-terminal domain"/>
    <property type="match status" value="1"/>
</dbReference>
<dbReference type="UniPathway" id="UPA00034">
    <property type="reaction ID" value="UER00016"/>
</dbReference>
<dbReference type="GO" id="GO:0071266">
    <property type="term" value="P:'de novo' L-methionine biosynthetic process"/>
    <property type="evidence" value="ECO:0007669"/>
    <property type="project" value="UniProtKB-UniRule"/>
</dbReference>
<evidence type="ECO:0000256" key="3">
    <source>
        <dbReference type="ARBA" id="ARBA00005097"/>
    </source>
</evidence>
<dbReference type="InterPro" id="IPR012080">
    <property type="entry name" value="Asp_semialdehyde_DH"/>
</dbReference>
<evidence type="ECO:0000256" key="5">
    <source>
        <dbReference type="ARBA" id="ARBA00011738"/>
    </source>
</evidence>
<evidence type="ECO:0000256" key="13">
    <source>
        <dbReference type="ARBA" id="ARBA00023167"/>
    </source>
</evidence>
<protein>
    <recommendedName>
        <fullName evidence="6 15">Aspartate-semialdehyde dehydrogenase</fullName>
        <shortName evidence="15">ASA dehydrogenase</shortName>
        <shortName evidence="15">ASADH</shortName>
        <ecNumber evidence="6 15">1.2.1.11</ecNumber>
    </recommendedName>
    <alternativeName>
        <fullName evidence="15">Aspartate-beta-semialdehyde dehydrogenase</fullName>
    </alternativeName>
</protein>
<dbReference type="CDD" id="cd18131">
    <property type="entry name" value="ASADH_C_bac_euk_like"/>
    <property type="match status" value="1"/>
</dbReference>
<dbReference type="UniPathway" id="UPA00050">
    <property type="reaction ID" value="UER00463"/>
</dbReference>
<dbReference type="NCBIfam" id="NF011456">
    <property type="entry name" value="PRK14874.1"/>
    <property type="match status" value="1"/>
</dbReference>
<dbReference type="Gene3D" id="3.40.50.720">
    <property type="entry name" value="NAD(P)-binding Rossmann-like Domain"/>
    <property type="match status" value="1"/>
</dbReference>
<evidence type="ECO:0000313" key="18">
    <source>
        <dbReference type="EMBL" id="EHI73909.1"/>
    </source>
</evidence>
<evidence type="ECO:0000313" key="19">
    <source>
        <dbReference type="Proteomes" id="UP000004322"/>
    </source>
</evidence>
<dbReference type="PANTHER" id="PTHR46278:SF2">
    <property type="entry name" value="ASPARTATE-SEMIALDEHYDE DEHYDROGENASE"/>
    <property type="match status" value="1"/>
</dbReference>
<keyword evidence="13 15" id="KW-0486">Methionine biosynthesis</keyword>
<feature type="binding site" evidence="15">
    <location>
        <begin position="11"/>
        <end position="14"/>
    </location>
    <ligand>
        <name>NADP(+)</name>
        <dbReference type="ChEBI" id="CHEBI:58349"/>
    </ligand>
</feature>
<dbReference type="InterPro" id="IPR012280">
    <property type="entry name" value="Semialdhyde_DH_dimer_dom"/>
</dbReference>
<comment type="function">
    <text evidence="15">Catalyzes the NADPH-dependent formation of L-aspartate-semialdehyde (L-ASA) by the reductive dephosphorylation of L-aspartyl-4-phosphate.</text>
</comment>
<keyword evidence="12 15" id="KW-0457">Lysine biosynthesis</keyword>
<dbReference type="InterPro" id="IPR036291">
    <property type="entry name" value="NAD(P)-bd_dom_sf"/>
</dbReference>
<dbReference type="GO" id="GO:0004073">
    <property type="term" value="F:aspartate-semialdehyde dehydrogenase activity"/>
    <property type="evidence" value="ECO:0007669"/>
    <property type="project" value="UniProtKB-UniRule"/>
</dbReference>
<evidence type="ECO:0000256" key="1">
    <source>
        <dbReference type="ARBA" id="ARBA00005021"/>
    </source>
</evidence>
<keyword evidence="10 15" id="KW-0220">Diaminopimelate biosynthesis</keyword>
<evidence type="ECO:0000256" key="6">
    <source>
        <dbReference type="ARBA" id="ARBA00013120"/>
    </source>
</evidence>
<dbReference type="PIRSF" id="PIRSF000148">
    <property type="entry name" value="ASA_dh"/>
    <property type="match status" value="1"/>
</dbReference>
<evidence type="ECO:0000256" key="4">
    <source>
        <dbReference type="ARBA" id="ARBA00010584"/>
    </source>
</evidence>
<dbReference type="SMART" id="SM00859">
    <property type="entry name" value="Semialdhyde_dh"/>
    <property type="match status" value="1"/>
</dbReference>
<dbReference type="InterPro" id="IPR000534">
    <property type="entry name" value="Semialdehyde_DH_NAD-bd"/>
</dbReference>
<gene>
    <name evidence="15 18" type="primary">asd</name>
    <name evidence="18" type="ORF">STRCR_1322</name>
</gene>
<sequence length="358" mass="38906">MGYTVAVVGATGAVGTRMIQQLEQSSLPIDKVRLLSSSRSAGKVLKYKGQDVTVELTTKDSFAGVDIALFSAGGSVSAKFAPYAVKAGAVVVDNTSYFRQNPDVPLVVPEVNAQALEAHNGIVSCPNCSTIQMMVALEPVRQKWGLERIIVSTYQAVSGAGQSAINETERELKEVLNDGKDPKEVKADILPAGGDKKHYPIAFNALAQIDVFTDNDYTYEEMKMTNETKKIMDDDSIAVSATCVRIPVLLAHSESVYIETKEVAPIEDVKAAIANFPGAVLEDDVAHQVYPQAVNAVGKRETFVGRIRKDLDVEKGIHMWVVSDNLLKGAAWNSVQIAETLHEKDLVRPTKDLKFELK</sequence>
<dbReference type="Proteomes" id="UP000004322">
    <property type="component" value="Unassembled WGS sequence"/>
</dbReference>
<feature type="binding site" evidence="15">
    <location>
        <begin position="39"/>
        <end position="40"/>
    </location>
    <ligand>
        <name>NADP(+)</name>
        <dbReference type="ChEBI" id="CHEBI:58349"/>
    </ligand>
</feature>
<feature type="active site" description="Proton acceptor" evidence="15 16">
    <location>
        <position position="252"/>
    </location>
</feature>
<evidence type="ECO:0000256" key="15">
    <source>
        <dbReference type="HAMAP-Rule" id="MF_02121"/>
    </source>
</evidence>
<dbReference type="PANTHER" id="PTHR46278">
    <property type="entry name" value="DEHYDROGENASE, PUTATIVE-RELATED"/>
    <property type="match status" value="1"/>
</dbReference>
<dbReference type="NCBIfam" id="TIGR01296">
    <property type="entry name" value="asd_B"/>
    <property type="match status" value="1"/>
</dbReference>
<evidence type="ECO:0000256" key="9">
    <source>
        <dbReference type="ARBA" id="ARBA00022857"/>
    </source>
</evidence>
<dbReference type="RefSeq" id="WP_004226467.1">
    <property type="nucleotide sequence ID" value="NZ_AEUV02000002.1"/>
</dbReference>
<dbReference type="GO" id="GO:0019877">
    <property type="term" value="P:diaminopimelate biosynthetic process"/>
    <property type="evidence" value="ECO:0007669"/>
    <property type="project" value="UniProtKB-UniRule"/>
</dbReference>
<evidence type="ECO:0000256" key="8">
    <source>
        <dbReference type="ARBA" id="ARBA00022697"/>
    </source>
</evidence>
<feature type="binding site" evidence="15">
    <location>
        <begin position="158"/>
        <end position="159"/>
    </location>
    <ligand>
        <name>NADP(+)</name>
        <dbReference type="ChEBI" id="CHEBI:58349"/>
    </ligand>
</feature>
<evidence type="ECO:0000256" key="7">
    <source>
        <dbReference type="ARBA" id="ARBA00022605"/>
    </source>
</evidence>
<keyword evidence="11 15" id="KW-0560">Oxidoreductase</keyword>
<keyword evidence="19" id="KW-1185">Reference proteome</keyword>
<feature type="binding site" evidence="15">
    <location>
        <position position="325"/>
    </location>
    <ligand>
        <name>NADP(+)</name>
        <dbReference type="ChEBI" id="CHEBI:58349"/>
    </ligand>
</feature>
<evidence type="ECO:0000256" key="14">
    <source>
        <dbReference type="ARBA" id="ARBA00047891"/>
    </source>
</evidence>
<name>G5JMZ0_STRCG</name>
<comment type="caution">
    <text evidence="15">Lacks conserved residue(s) required for the propagation of feature annotation.</text>
</comment>
<feature type="active site" description="Acyl-thioester intermediate" evidence="15 16">
    <location>
        <position position="128"/>
    </location>
</feature>
<evidence type="ECO:0000256" key="10">
    <source>
        <dbReference type="ARBA" id="ARBA00022915"/>
    </source>
</evidence>
<evidence type="ECO:0000256" key="16">
    <source>
        <dbReference type="PIRSR" id="PIRSR000148-1"/>
    </source>
</evidence>
<dbReference type="OrthoDB" id="9805684at2"/>
<evidence type="ECO:0000259" key="17">
    <source>
        <dbReference type="SMART" id="SM00859"/>
    </source>
</evidence>
<dbReference type="EC" id="1.2.1.11" evidence="6 15"/>
<feature type="binding site" evidence="15">
    <location>
        <position position="245"/>
    </location>
    <ligand>
        <name>substrate</name>
    </ligand>
</feature>
<evidence type="ECO:0000256" key="11">
    <source>
        <dbReference type="ARBA" id="ARBA00023002"/>
    </source>
</evidence>
<comment type="pathway">
    <text evidence="3 15">Amino-acid biosynthesis; L-threonine biosynthesis; L-threonine from L-aspartate: step 2/5.</text>
</comment>
<accession>G5JMZ0</accession>
<dbReference type="eggNOG" id="COG0136">
    <property type="taxonomic scope" value="Bacteria"/>
</dbReference>
<evidence type="ECO:0000256" key="12">
    <source>
        <dbReference type="ARBA" id="ARBA00023154"/>
    </source>
</evidence>
<dbReference type="GO" id="GO:0009097">
    <property type="term" value="P:isoleucine biosynthetic process"/>
    <property type="evidence" value="ECO:0007669"/>
    <property type="project" value="UniProtKB-UniRule"/>
</dbReference>
<keyword evidence="7 15" id="KW-0028">Amino-acid biosynthesis</keyword>
<comment type="pathway">
    <text evidence="1 15">Amino-acid biosynthesis; L-methionine biosynthesis via de novo pathway; L-homoserine from L-aspartate: step 2/3.</text>
</comment>
<comment type="similarity">
    <text evidence="4 15">Belongs to the aspartate-semialdehyde dehydrogenase family.</text>
</comment>
<dbReference type="InterPro" id="IPR005986">
    <property type="entry name" value="Asp_semialdehyde_DH_beta"/>
</dbReference>
<evidence type="ECO:0000256" key="2">
    <source>
        <dbReference type="ARBA" id="ARBA00005076"/>
    </source>
</evidence>
<dbReference type="Pfam" id="PF01118">
    <property type="entry name" value="Semialdhyde_dh"/>
    <property type="match status" value="1"/>
</dbReference>
<feature type="binding site" evidence="15">
    <location>
        <position position="99"/>
    </location>
    <ligand>
        <name>phosphate</name>
        <dbReference type="ChEBI" id="CHEBI:43474"/>
    </ligand>
</feature>
<dbReference type="Pfam" id="PF02774">
    <property type="entry name" value="Semialdhyde_dhC"/>
    <property type="match status" value="1"/>
</dbReference>
<dbReference type="UniPathway" id="UPA00051">
    <property type="reaction ID" value="UER00464"/>
</dbReference>
<proteinExistence type="inferred from homology"/>
<dbReference type="STRING" id="873449.STRCR_1322"/>
<dbReference type="GO" id="GO:0051287">
    <property type="term" value="F:NAD binding"/>
    <property type="evidence" value="ECO:0007669"/>
    <property type="project" value="InterPro"/>
</dbReference>
<comment type="caution">
    <text evidence="18">The sequence shown here is derived from an EMBL/GenBank/DDBJ whole genome shotgun (WGS) entry which is preliminary data.</text>
</comment>
<reference evidence="18" key="1">
    <citation type="submission" date="2011-07" db="EMBL/GenBank/DDBJ databases">
        <authorList>
            <person name="Stanhope M.J."/>
            <person name="Durkin A.S."/>
            <person name="Hostetler J."/>
            <person name="Kim M."/>
            <person name="Radune D."/>
            <person name="Singh I."/>
            <person name="Town C.D."/>
        </authorList>
    </citation>
    <scope>NUCLEOTIDE SEQUENCE [LARGE SCALE GENOMIC DNA]</scope>
    <source>
        <strain evidence="18">HS-6</strain>
    </source>
</reference>
<dbReference type="HAMAP" id="MF_02121">
    <property type="entry name" value="ASADH"/>
    <property type="match status" value="1"/>
</dbReference>
<comment type="subunit">
    <text evidence="5 15">Homodimer.</text>
</comment>
<keyword evidence="9 15" id="KW-0521">NADP</keyword>
<dbReference type="CDD" id="cd02316">
    <property type="entry name" value="VcASADH2_like_N"/>
    <property type="match status" value="1"/>
</dbReference>
<feature type="binding site" evidence="15">
    <location>
        <position position="155"/>
    </location>
    <ligand>
        <name>substrate</name>
    </ligand>
</feature>
<dbReference type="AlphaFoldDB" id="G5JMZ0"/>
<dbReference type="SUPFAM" id="SSF51735">
    <property type="entry name" value="NAD(P)-binding Rossmann-fold domains"/>
    <property type="match status" value="1"/>
</dbReference>
<keyword evidence="8 15" id="KW-0791">Threonine biosynthesis</keyword>
<dbReference type="Gene3D" id="3.30.360.10">
    <property type="entry name" value="Dihydrodipicolinate Reductase, domain 2"/>
    <property type="match status" value="1"/>
</dbReference>
<organism evidence="18 19">
    <name type="scientific">Streptococcus criceti HS-6</name>
    <dbReference type="NCBI Taxonomy" id="873449"/>
    <lineage>
        <taxon>Bacteria</taxon>
        <taxon>Bacillati</taxon>
        <taxon>Bacillota</taxon>
        <taxon>Bacilli</taxon>
        <taxon>Lactobacillales</taxon>
        <taxon>Streptococcaceae</taxon>
        <taxon>Streptococcus</taxon>
    </lineage>
</organism>
<dbReference type="GO" id="GO:0009088">
    <property type="term" value="P:threonine biosynthetic process"/>
    <property type="evidence" value="ECO:0007669"/>
    <property type="project" value="UniProtKB-UniRule"/>
</dbReference>
<dbReference type="EMBL" id="AEUV02000002">
    <property type="protein sequence ID" value="EHI73909.1"/>
    <property type="molecule type" value="Genomic_DNA"/>
</dbReference>
<dbReference type="GO" id="GO:0050661">
    <property type="term" value="F:NADP binding"/>
    <property type="evidence" value="ECO:0007669"/>
    <property type="project" value="UniProtKB-UniRule"/>
</dbReference>
<feature type="domain" description="Semialdehyde dehydrogenase NAD-binding" evidence="17">
    <location>
        <begin position="4"/>
        <end position="119"/>
    </location>
</feature>
<dbReference type="GO" id="GO:0009089">
    <property type="term" value="P:lysine biosynthetic process via diaminopimelate"/>
    <property type="evidence" value="ECO:0007669"/>
    <property type="project" value="UniProtKB-UniRule"/>
</dbReference>
<comment type="pathway">
    <text evidence="2 15">Amino-acid biosynthesis; L-lysine biosynthesis via DAP pathway; (S)-tetrahydrodipicolinate from L-aspartate: step 2/4.</text>
</comment>
<comment type="catalytic activity">
    <reaction evidence="14 15">
        <text>L-aspartate 4-semialdehyde + phosphate + NADP(+) = 4-phospho-L-aspartate + NADPH + H(+)</text>
        <dbReference type="Rhea" id="RHEA:24284"/>
        <dbReference type="ChEBI" id="CHEBI:15378"/>
        <dbReference type="ChEBI" id="CHEBI:43474"/>
        <dbReference type="ChEBI" id="CHEBI:57535"/>
        <dbReference type="ChEBI" id="CHEBI:57783"/>
        <dbReference type="ChEBI" id="CHEBI:58349"/>
        <dbReference type="ChEBI" id="CHEBI:537519"/>
        <dbReference type="EC" id="1.2.1.11"/>
    </reaction>
</comment>